<dbReference type="InterPro" id="IPR013083">
    <property type="entry name" value="Znf_RING/FYVE/PHD"/>
</dbReference>
<evidence type="ECO:0000256" key="2">
    <source>
        <dbReference type="SAM" id="MobiDB-lite"/>
    </source>
</evidence>
<organism evidence="4 5">
    <name type="scientific">Hibiscus syriacus</name>
    <name type="common">Rose of Sharon</name>
    <dbReference type="NCBI Taxonomy" id="106335"/>
    <lineage>
        <taxon>Eukaryota</taxon>
        <taxon>Viridiplantae</taxon>
        <taxon>Streptophyta</taxon>
        <taxon>Embryophyta</taxon>
        <taxon>Tracheophyta</taxon>
        <taxon>Spermatophyta</taxon>
        <taxon>Magnoliopsida</taxon>
        <taxon>eudicotyledons</taxon>
        <taxon>Gunneridae</taxon>
        <taxon>Pentapetalae</taxon>
        <taxon>rosids</taxon>
        <taxon>malvids</taxon>
        <taxon>Malvales</taxon>
        <taxon>Malvaceae</taxon>
        <taxon>Malvoideae</taxon>
        <taxon>Hibiscus</taxon>
    </lineage>
</organism>
<feature type="region of interest" description="Disordered" evidence="2">
    <location>
        <begin position="199"/>
        <end position="243"/>
    </location>
</feature>
<keyword evidence="5" id="KW-1185">Reference proteome</keyword>
<gene>
    <name evidence="4" type="ORF">F3Y22_tig00002880pilonHSYRG00135</name>
</gene>
<evidence type="ECO:0000256" key="1">
    <source>
        <dbReference type="PROSITE-ProRule" id="PRU00175"/>
    </source>
</evidence>
<dbReference type="Pfam" id="PF13639">
    <property type="entry name" value="zf-RING_2"/>
    <property type="match status" value="1"/>
</dbReference>
<dbReference type="Proteomes" id="UP000436088">
    <property type="component" value="Unassembled WGS sequence"/>
</dbReference>
<dbReference type="AlphaFoldDB" id="A0A6A3CN12"/>
<evidence type="ECO:0000313" key="5">
    <source>
        <dbReference type="Proteomes" id="UP000436088"/>
    </source>
</evidence>
<comment type="caution">
    <text evidence="4">The sequence shown here is derived from an EMBL/GenBank/DDBJ whole genome shotgun (WGS) entry which is preliminary data.</text>
</comment>
<feature type="domain" description="RING-type" evidence="3">
    <location>
        <begin position="157"/>
        <end position="196"/>
    </location>
</feature>
<dbReference type="PROSITE" id="PS50089">
    <property type="entry name" value="ZF_RING_2"/>
    <property type="match status" value="1"/>
</dbReference>
<keyword evidence="1" id="KW-0863">Zinc-finger</keyword>
<dbReference type="SMART" id="SM00184">
    <property type="entry name" value="RING"/>
    <property type="match status" value="1"/>
</dbReference>
<feature type="region of interest" description="Disordered" evidence="2">
    <location>
        <begin position="255"/>
        <end position="277"/>
    </location>
</feature>
<reference evidence="4" key="1">
    <citation type="submission" date="2019-09" db="EMBL/GenBank/DDBJ databases">
        <title>Draft genome information of white flower Hibiscus syriacus.</title>
        <authorList>
            <person name="Kim Y.-M."/>
        </authorList>
    </citation>
    <scope>NUCLEOTIDE SEQUENCE [LARGE SCALE GENOMIC DNA]</scope>
    <source>
        <strain evidence="4">YM2019G1</strain>
    </source>
</reference>
<dbReference type="CDD" id="cd16667">
    <property type="entry name" value="RING-H2_RNF126-like"/>
    <property type="match status" value="1"/>
</dbReference>
<dbReference type="Gene3D" id="3.30.40.10">
    <property type="entry name" value="Zinc/RING finger domain, C3HC4 (zinc finger)"/>
    <property type="match status" value="1"/>
</dbReference>
<sequence length="277" mass="31306">MSSGTRDGAEGMDSDFQSDRARSLWAPILLGMMGNPRRRRRLRRFEFDEENSDGKARHGGDSDLDRELESITRSRRRNSAAILQLFRSMSVGMTSETDNSYNDRDRIRDRQRERVILINPFNQTFIVHGAFGGNRPQQIRNSSGTERGNRGECAVFMCLDDFEVGSEAKEMPCKHKFHSGCILPWLELHSSCPVCRYQIPSDESKPDSDRPRSSRNQRESESDVHGYGSAEEEGEGDGRSGRRFSFPWPFNVLFTSGSQSSRGNSSSSGNTSQTDEN</sequence>
<dbReference type="EMBL" id="VEPZ02000201">
    <property type="protein sequence ID" value="KAE8730810.1"/>
    <property type="molecule type" value="Genomic_DNA"/>
</dbReference>
<proteinExistence type="predicted"/>
<feature type="compositionally biased region" description="Basic and acidic residues" evidence="2">
    <location>
        <begin position="202"/>
        <end position="224"/>
    </location>
</feature>
<dbReference type="InterPro" id="IPR001841">
    <property type="entry name" value="Znf_RING"/>
</dbReference>
<accession>A0A6A3CN12</accession>
<keyword evidence="1" id="KW-0479">Metal-binding</keyword>
<evidence type="ECO:0000313" key="4">
    <source>
        <dbReference type="EMBL" id="KAE8730810.1"/>
    </source>
</evidence>
<dbReference type="GO" id="GO:0008270">
    <property type="term" value="F:zinc ion binding"/>
    <property type="evidence" value="ECO:0007669"/>
    <property type="project" value="UniProtKB-KW"/>
</dbReference>
<dbReference type="InterPro" id="IPR051826">
    <property type="entry name" value="E3_ubiquitin-ligase_domain"/>
</dbReference>
<dbReference type="PANTHER" id="PTHR22765">
    <property type="entry name" value="RING FINGER AND PROTEASE ASSOCIATED DOMAIN-CONTAINING"/>
    <property type="match status" value="1"/>
</dbReference>
<dbReference type="PANTHER" id="PTHR22765:SF262">
    <property type="entry name" value="E3 UBIQUITIN-PROTEIN LIGASE SIRP1"/>
    <property type="match status" value="1"/>
</dbReference>
<dbReference type="SUPFAM" id="SSF57850">
    <property type="entry name" value="RING/U-box"/>
    <property type="match status" value="1"/>
</dbReference>
<protein>
    <submittedName>
        <fullName evidence="4">RING/U-box superfamily protein</fullName>
    </submittedName>
</protein>
<evidence type="ECO:0000259" key="3">
    <source>
        <dbReference type="PROSITE" id="PS50089"/>
    </source>
</evidence>
<name>A0A6A3CN12_HIBSY</name>
<keyword evidence="1" id="KW-0862">Zinc</keyword>
<dbReference type="GO" id="GO:0006511">
    <property type="term" value="P:ubiquitin-dependent protein catabolic process"/>
    <property type="evidence" value="ECO:0007669"/>
    <property type="project" value="TreeGrafter"/>
</dbReference>
<dbReference type="GO" id="GO:0061630">
    <property type="term" value="F:ubiquitin protein ligase activity"/>
    <property type="evidence" value="ECO:0007669"/>
    <property type="project" value="TreeGrafter"/>
</dbReference>